<evidence type="ECO:0000259" key="5">
    <source>
        <dbReference type="PROSITE" id="PS50042"/>
    </source>
</evidence>
<reference evidence="7 8" key="1">
    <citation type="submission" date="2019-07" db="EMBL/GenBank/DDBJ databases">
        <authorList>
            <person name="Kim J.K."/>
            <person name="Cheong H.-M."/>
            <person name="Choi Y."/>
            <person name="Hwang K.J."/>
            <person name="Lee S."/>
            <person name="Choi C."/>
        </authorList>
    </citation>
    <scope>NUCLEOTIDE SEQUENCE [LARGE SCALE GENOMIC DNA]</scope>
    <source>
        <strain evidence="7 8">KS 22</strain>
    </source>
</reference>
<dbReference type="InterPro" id="IPR036388">
    <property type="entry name" value="WH-like_DNA-bd_sf"/>
</dbReference>
<dbReference type="SUPFAM" id="SSF46785">
    <property type="entry name" value="Winged helix' DNA-binding domain"/>
    <property type="match status" value="1"/>
</dbReference>
<dbReference type="GO" id="GO:0003677">
    <property type="term" value="F:DNA binding"/>
    <property type="evidence" value="ECO:0007669"/>
    <property type="project" value="UniProtKB-KW"/>
</dbReference>
<dbReference type="SMART" id="SM00419">
    <property type="entry name" value="HTH_CRP"/>
    <property type="match status" value="1"/>
</dbReference>
<dbReference type="RefSeq" id="WP_182300020.1">
    <property type="nucleotide sequence ID" value="NZ_CP041969.1"/>
</dbReference>
<evidence type="ECO:0000256" key="1">
    <source>
        <dbReference type="ARBA" id="ARBA00023015"/>
    </source>
</evidence>
<organism evidence="7 8">
    <name type="scientific">Cohnella cholangitidis</name>
    <dbReference type="NCBI Taxonomy" id="2598458"/>
    <lineage>
        <taxon>Bacteria</taxon>
        <taxon>Bacillati</taxon>
        <taxon>Bacillota</taxon>
        <taxon>Bacilli</taxon>
        <taxon>Bacillales</taxon>
        <taxon>Paenibacillaceae</taxon>
        <taxon>Cohnella</taxon>
    </lineage>
</organism>
<dbReference type="AlphaFoldDB" id="A0A7G5C3J6"/>
<dbReference type="SMART" id="SM00100">
    <property type="entry name" value="cNMP"/>
    <property type="match status" value="1"/>
</dbReference>
<dbReference type="PROSITE" id="PS50042">
    <property type="entry name" value="CNMP_BINDING_3"/>
    <property type="match status" value="1"/>
</dbReference>
<dbReference type="EMBL" id="CP041969">
    <property type="protein sequence ID" value="QMV43780.1"/>
    <property type="molecule type" value="Genomic_DNA"/>
</dbReference>
<evidence type="ECO:0000313" key="8">
    <source>
        <dbReference type="Proteomes" id="UP000515679"/>
    </source>
</evidence>
<dbReference type="GO" id="GO:0005829">
    <property type="term" value="C:cytosol"/>
    <property type="evidence" value="ECO:0007669"/>
    <property type="project" value="TreeGrafter"/>
</dbReference>
<keyword evidence="1" id="KW-0805">Transcription regulation</keyword>
<keyword evidence="3" id="KW-0010">Activator</keyword>
<dbReference type="KEGG" id="cchl:FPL14_23360"/>
<dbReference type="InterPro" id="IPR036390">
    <property type="entry name" value="WH_DNA-bd_sf"/>
</dbReference>
<name>A0A7G5C3J6_9BACL</name>
<dbReference type="Pfam" id="PF13545">
    <property type="entry name" value="HTH_Crp_2"/>
    <property type="match status" value="1"/>
</dbReference>
<dbReference type="InterPro" id="IPR050397">
    <property type="entry name" value="Env_Response_Regulators"/>
</dbReference>
<dbReference type="InterPro" id="IPR012318">
    <property type="entry name" value="HTH_CRP"/>
</dbReference>
<dbReference type="Proteomes" id="UP000515679">
    <property type="component" value="Chromosome"/>
</dbReference>
<evidence type="ECO:0000259" key="6">
    <source>
        <dbReference type="PROSITE" id="PS51063"/>
    </source>
</evidence>
<dbReference type="FunFam" id="1.10.10.10:FF:000019">
    <property type="entry name" value="Crp/Fnr family transcriptional regulator"/>
    <property type="match status" value="1"/>
</dbReference>
<evidence type="ECO:0000256" key="4">
    <source>
        <dbReference type="ARBA" id="ARBA00023163"/>
    </source>
</evidence>
<dbReference type="PANTHER" id="PTHR24567:SF74">
    <property type="entry name" value="HTH-TYPE TRANSCRIPTIONAL REGULATOR ARCR"/>
    <property type="match status" value="1"/>
</dbReference>
<keyword evidence="4" id="KW-0804">Transcription</keyword>
<evidence type="ECO:0000313" key="7">
    <source>
        <dbReference type="EMBL" id="QMV43780.1"/>
    </source>
</evidence>
<dbReference type="CDD" id="cd00038">
    <property type="entry name" value="CAP_ED"/>
    <property type="match status" value="1"/>
</dbReference>
<dbReference type="Gene3D" id="1.10.10.10">
    <property type="entry name" value="Winged helix-like DNA-binding domain superfamily/Winged helix DNA-binding domain"/>
    <property type="match status" value="1"/>
</dbReference>
<dbReference type="Pfam" id="PF00027">
    <property type="entry name" value="cNMP_binding"/>
    <property type="match status" value="1"/>
</dbReference>
<gene>
    <name evidence="7" type="ORF">FPL14_23360</name>
</gene>
<dbReference type="PROSITE" id="PS00889">
    <property type="entry name" value="CNMP_BINDING_2"/>
    <property type="match status" value="1"/>
</dbReference>
<evidence type="ECO:0000256" key="2">
    <source>
        <dbReference type="ARBA" id="ARBA00023125"/>
    </source>
</evidence>
<evidence type="ECO:0000256" key="3">
    <source>
        <dbReference type="ARBA" id="ARBA00023159"/>
    </source>
</evidence>
<dbReference type="InterPro" id="IPR018490">
    <property type="entry name" value="cNMP-bd_dom_sf"/>
</dbReference>
<dbReference type="SUPFAM" id="SSF51206">
    <property type="entry name" value="cAMP-binding domain-like"/>
    <property type="match status" value="1"/>
</dbReference>
<sequence length="231" mass="27051">MPVDGNKLRASIPFFRDIEPTLIDRLIPYMHQKNYRKGELIFLEGDQGNEIYFIGSGSVSIYTFDKSKKVILAFLREGEYFGEMALMKPGLVRSATAECLMQTRLYSLRRTDFQLLIENDRNIAFHLLDYTMDRLRRANQQIYDLTFLNVRSRMIKKLLYMAEEYSLDDSNEFVIPVKITHQQLAEMVGAVRETVSKVLQEFQDEGLIHIQDKKVQLLNIRLLKEKLSEEV</sequence>
<proteinExistence type="predicted"/>
<dbReference type="PRINTS" id="PR00034">
    <property type="entry name" value="HTHCRP"/>
</dbReference>
<dbReference type="InterPro" id="IPR000595">
    <property type="entry name" value="cNMP-bd_dom"/>
</dbReference>
<dbReference type="InterPro" id="IPR014710">
    <property type="entry name" value="RmlC-like_jellyroll"/>
</dbReference>
<dbReference type="InterPro" id="IPR018488">
    <property type="entry name" value="cNMP-bd_CS"/>
</dbReference>
<dbReference type="GO" id="GO:0003700">
    <property type="term" value="F:DNA-binding transcription factor activity"/>
    <property type="evidence" value="ECO:0007669"/>
    <property type="project" value="TreeGrafter"/>
</dbReference>
<keyword evidence="2" id="KW-0238">DNA-binding</keyword>
<dbReference type="PANTHER" id="PTHR24567">
    <property type="entry name" value="CRP FAMILY TRANSCRIPTIONAL REGULATORY PROTEIN"/>
    <property type="match status" value="1"/>
</dbReference>
<accession>A0A7G5C3J6</accession>
<keyword evidence="8" id="KW-1185">Reference proteome</keyword>
<dbReference type="PRINTS" id="PR00103">
    <property type="entry name" value="CAMPKINASE"/>
</dbReference>
<dbReference type="Gene3D" id="2.60.120.10">
    <property type="entry name" value="Jelly Rolls"/>
    <property type="match status" value="1"/>
</dbReference>
<protein>
    <submittedName>
        <fullName evidence="7">Crp/Fnr family transcriptional regulator</fullName>
    </submittedName>
</protein>
<feature type="domain" description="Cyclic nucleotide-binding" evidence="5">
    <location>
        <begin position="14"/>
        <end position="117"/>
    </location>
</feature>
<dbReference type="PROSITE" id="PS51063">
    <property type="entry name" value="HTH_CRP_2"/>
    <property type="match status" value="1"/>
</dbReference>
<feature type="domain" description="HTH crp-type" evidence="6">
    <location>
        <begin position="148"/>
        <end position="221"/>
    </location>
</feature>